<dbReference type="SMART" id="SM00420">
    <property type="entry name" value="HTH_DEOR"/>
    <property type="match status" value="1"/>
</dbReference>
<dbReference type="PRINTS" id="PR00037">
    <property type="entry name" value="HTHLACR"/>
</dbReference>
<dbReference type="Pfam" id="PF08220">
    <property type="entry name" value="HTH_DeoR"/>
    <property type="match status" value="1"/>
</dbReference>
<proteinExistence type="predicted"/>
<evidence type="ECO:0000256" key="3">
    <source>
        <dbReference type="ARBA" id="ARBA00023015"/>
    </source>
</evidence>
<dbReference type="InterPro" id="IPR036390">
    <property type="entry name" value="WH_DNA-bd_sf"/>
</dbReference>
<feature type="domain" description="HTH deoR-type" evidence="7">
    <location>
        <begin position="3"/>
        <end position="58"/>
    </location>
</feature>
<evidence type="ECO:0000256" key="1">
    <source>
        <dbReference type="ARBA" id="ARBA00021390"/>
    </source>
</evidence>
<dbReference type="SUPFAM" id="SSF100950">
    <property type="entry name" value="NagB/RpiA/CoA transferase-like"/>
    <property type="match status" value="1"/>
</dbReference>
<evidence type="ECO:0000256" key="2">
    <source>
        <dbReference type="ARBA" id="ARBA00022491"/>
    </source>
</evidence>
<dbReference type="AlphaFoldDB" id="A0A0G3H942"/>
<organism evidence="8 9">
    <name type="scientific">Corynebacterium testudinoris</name>
    <dbReference type="NCBI Taxonomy" id="136857"/>
    <lineage>
        <taxon>Bacteria</taxon>
        <taxon>Bacillati</taxon>
        <taxon>Actinomycetota</taxon>
        <taxon>Actinomycetes</taxon>
        <taxon>Mycobacteriales</taxon>
        <taxon>Corynebacteriaceae</taxon>
        <taxon>Corynebacterium</taxon>
    </lineage>
</organism>
<accession>A0A0G3H942</accession>
<evidence type="ECO:0000313" key="9">
    <source>
        <dbReference type="Proteomes" id="UP000035540"/>
    </source>
</evidence>
<keyword evidence="5" id="KW-0804">Transcription</keyword>
<evidence type="ECO:0000256" key="6">
    <source>
        <dbReference type="ARBA" id="ARBA00024937"/>
    </source>
</evidence>
<keyword evidence="4" id="KW-0238">DNA-binding</keyword>
<keyword evidence="3" id="KW-0805">Transcription regulation</keyword>
<keyword evidence="2" id="KW-0678">Repressor</keyword>
<dbReference type="PATRIC" id="fig|136857.5.peg.1815"/>
<dbReference type="STRING" id="136857.CTEST_09130"/>
<name>A0A0G3H942_9CORY</name>
<dbReference type="InterPro" id="IPR014036">
    <property type="entry name" value="DeoR-like_C"/>
</dbReference>
<dbReference type="InterPro" id="IPR050313">
    <property type="entry name" value="Carb_Metab_HTH_regulators"/>
</dbReference>
<sequence>MDREQRLKVIIRAVDRPGVTTVDSLVSLTGASGVTIRRDLAELEAIGAVERVHGGAKKVATRGAPQPFSLRQSEDKAEKQALAIAVAEMINDEESVIIDNGTTCQAVARRLSGRPITALCLSLYSAAAIAKRPGARVIIPGGEVENDTLALHGSAALSTIRDFSADVILLGSCSTSLERGLATVTYPDAENKRAGMAAASRSILVVTPRKLGRVSTFRFADVSDLDTLVTTADAPREMLAEIRDLGVRVVTV</sequence>
<dbReference type="GO" id="GO:0003700">
    <property type="term" value="F:DNA-binding transcription factor activity"/>
    <property type="evidence" value="ECO:0007669"/>
    <property type="project" value="InterPro"/>
</dbReference>
<dbReference type="GO" id="GO:0003677">
    <property type="term" value="F:DNA binding"/>
    <property type="evidence" value="ECO:0007669"/>
    <property type="project" value="UniProtKB-KW"/>
</dbReference>
<evidence type="ECO:0000313" key="8">
    <source>
        <dbReference type="EMBL" id="AKK09255.1"/>
    </source>
</evidence>
<dbReference type="PANTHER" id="PTHR30363">
    <property type="entry name" value="HTH-TYPE TRANSCRIPTIONAL REGULATOR SRLR-RELATED"/>
    <property type="match status" value="1"/>
</dbReference>
<gene>
    <name evidence="8" type="ORF">CTEST_09130</name>
</gene>
<evidence type="ECO:0000259" key="7">
    <source>
        <dbReference type="PROSITE" id="PS51000"/>
    </source>
</evidence>
<dbReference type="OrthoDB" id="7688673at2"/>
<reference evidence="8 9" key="1">
    <citation type="journal article" date="2015" name="Genome Announc.">
        <title>Complete Genome Sequence of the Type Strain Corynebacterium testudinoris DSM 44614, Recovered from Necrotic Lesions in the Mouth of a Tortoise.</title>
        <authorList>
            <person name="Ruckert C."/>
            <person name="Kriete M."/>
            <person name="Jaenicke S."/>
            <person name="Winkler A."/>
            <person name="Tauch A."/>
        </authorList>
    </citation>
    <scope>NUCLEOTIDE SEQUENCE [LARGE SCALE GENOMIC DNA]</scope>
    <source>
        <strain evidence="8 9">DSM 44614</strain>
    </source>
</reference>
<dbReference type="InterPro" id="IPR001034">
    <property type="entry name" value="DeoR_HTH"/>
</dbReference>
<dbReference type="EMBL" id="CP011545">
    <property type="protein sequence ID" value="AKK09255.1"/>
    <property type="molecule type" value="Genomic_DNA"/>
</dbReference>
<dbReference type="PANTHER" id="PTHR30363:SF4">
    <property type="entry name" value="GLYCEROL-3-PHOSPHATE REGULON REPRESSOR"/>
    <property type="match status" value="1"/>
</dbReference>
<evidence type="ECO:0000256" key="4">
    <source>
        <dbReference type="ARBA" id="ARBA00023125"/>
    </source>
</evidence>
<protein>
    <recommendedName>
        <fullName evidence="1">Lactose phosphotransferase system repressor</fullName>
    </recommendedName>
</protein>
<comment type="function">
    <text evidence="6">Repressor of the lactose catabolism operon. Galactose-6-phosphate is the inducer.</text>
</comment>
<dbReference type="KEGG" id="cted:CTEST_09130"/>
<dbReference type="PROSITE" id="PS00894">
    <property type="entry name" value="HTH_DEOR_1"/>
    <property type="match status" value="1"/>
</dbReference>
<dbReference type="SMART" id="SM01134">
    <property type="entry name" value="DeoRC"/>
    <property type="match status" value="1"/>
</dbReference>
<dbReference type="PROSITE" id="PS51000">
    <property type="entry name" value="HTH_DEOR_2"/>
    <property type="match status" value="1"/>
</dbReference>
<dbReference type="SUPFAM" id="SSF46785">
    <property type="entry name" value="Winged helix' DNA-binding domain"/>
    <property type="match status" value="1"/>
</dbReference>
<dbReference type="InterPro" id="IPR018356">
    <property type="entry name" value="Tscrpt_reg_HTH_DeoR_CS"/>
</dbReference>
<dbReference type="Pfam" id="PF00455">
    <property type="entry name" value="DeoRC"/>
    <property type="match status" value="1"/>
</dbReference>
<dbReference type="Proteomes" id="UP000035540">
    <property type="component" value="Chromosome"/>
</dbReference>
<evidence type="ECO:0000256" key="5">
    <source>
        <dbReference type="ARBA" id="ARBA00023163"/>
    </source>
</evidence>
<reference evidence="9" key="2">
    <citation type="submission" date="2015-05" db="EMBL/GenBank/DDBJ databases">
        <title>Complete genome sequence of Corynebacterium testudinoris DSM 44614, recovered from necrotic lesions in the mouth of a tortoise.</title>
        <authorList>
            <person name="Ruckert C."/>
            <person name="Albersmeier A."/>
            <person name="Winkler A."/>
            <person name="Tauch A."/>
        </authorList>
    </citation>
    <scope>NUCLEOTIDE SEQUENCE [LARGE SCALE GENOMIC DNA]</scope>
    <source>
        <strain evidence="9">DSM 44614</strain>
    </source>
</reference>
<dbReference type="InterPro" id="IPR037171">
    <property type="entry name" value="NagB/RpiA_transferase-like"/>
</dbReference>
<dbReference type="RefSeq" id="WP_047253464.1">
    <property type="nucleotide sequence ID" value="NZ_CP011545.1"/>
</dbReference>
<keyword evidence="9" id="KW-1185">Reference proteome</keyword>